<feature type="region of interest" description="Disordered" evidence="2">
    <location>
        <begin position="1"/>
        <end position="175"/>
    </location>
</feature>
<evidence type="ECO:0000259" key="3">
    <source>
        <dbReference type="Pfam" id="PF07814"/>
    </source>
</evidence>
<dbReference type="STRING" id="158607.A0A2P5ID20"/>
<comment type="similarity">
    <text evidence="1">Belongs to the WAPL family.</text>
</comment>
<feature type="compositionally biased region" description="Acidic residues" evidence="2">
    <location>
        <begin position="271"/>
        <end position="280"/>
    </location>
</feature>
<dbReference type="AlphaFoldDB" id="A0A2P5ID20"/>
<feature type="compositionally biased region" description="Polar residues" evidence="2">
    <location>
        <begin position="236"/>
        <end position="253"/>
    </location>
</feature>
<sequence length="843" mass="92892">MATPKGAGGFSRNRRVTTYSKAFGRRSRPEEKGKDGRSVTAPLESSIWDFQEDDDEISSQVVTLTKSKSKQYGYGRKLDQQKTRRAPEAPPKAAPIAKAKVLPDPKRRRTSPSQGDSRGFRVRAYSTPPSPPPSLPSPPHEAMPPPKTIPKTSKPRSILRVSSYGSTKTATKETTIKDAPAKTALFSPAIPKNLKTLSVNKIRKEPVQTQTQTQIPFRPVQTQRSFSGNRQEKVSTSKMPSFTTGDSQRQLGSGTRKRKRLIDELAAQADDSSDEGDDTIDLTQTSRQTPEPQDLPAFPSTPEPKIPKGFGRPESAKKRSGPKVTYSARRTLLAEGSSVGGLETVDEDAWLKQPLLPTGGSQFDMDDDDEEPHTKGAVRSLHELRQAGANSRFADEIEDLLTRIGRPSGKTTTGRRNALVELSQKLLDKTFVRKFRDHNGDRSLFELVGKETDIIAGYALVAILTTLLASTASTHIMSQLQGQGFSLLLRRLLAIPEDIQPISKDRANTLSRNGQQAMSKLKASLLILPIWEPTTPFMLSPRRLALKALELVVKYSGPVEGELFSSEVTDQLFSLVADAEPDAWKYPRTDESIDFHLALSLLESYSVQAMQTESKDRWTFKHLPIIADTLGTTLRRSNGRLGEIGLLVLKLTLNTANNNHDAATAFIEKGTVHTLANALCDTFQTATAVIEDTDLFNSHLESLLLMLGVMINFSEHDRNTGGALLNAQDDNQAPLDRLIRLFLNHHAATSEADSVEKSQLNVAFGYLSLLLGYMSLYEPVRKRFNSVHKAGNLAPLLVSIREFIAYHRMTDDAIAQAGDGQAPLYSSFTTKLQGLVERLEGYA</sequence>
<feature type="region of interest" description="Disordered" evidence="2">
    <location>
        <begin position="205"/>
        <end position="325"/>
    </location>
</feature>
<dbReference type="Gene3D" id="1.25.10.10">
    <property type="entry name" value="Leucine-rich Repeat Variant"/>
    <property type="match status" value="1"/>
</dbReference>
<dbReference type="InterPro" id="IPR011989">
    <property type="entry name" value="ARM-like"/>
</dbReference>
<gene>
    <name evidence="4" type="ORF">DHEL01_v201224</name>
</gene>
<dbReference type="EMBL" id="MAVT02000054">
    <property type="protein sequence ID" value="POS80369.1"/>
    <property type="molecule type" value="Genomic_DNA"/>
</dbReference>
<proteinExistence type="inferred from homology"/>
<feature type="compositionally biased region" description="Basic and acidic residues" evidence="2">
    <location>
        <begin position="76"/>
        <end position="87"/>
    </location>
</feature>
<feature type="compositionally biased region" description="Pro residues" evidence="2">
    <location>
        <begin position="128"/>
        <end position="148"/>
    </location>
</feature>
<evidence type="ECO:0000256" key="2">
    <source>
        <dbReference type="SAM" id="MobiDB-lite"/>
    </source>
</evidence>
<evidence type="ECO:0000313" key="5">
    <source>
        <dbReference type="Proteomes" id="UP000094444"/>
    </source>
</evidence>
<dbReference type="InParanoid" id="A0A2P5ID20"/>
<evidence type="ECO:0000313" key="4">
    <source>
        <dbReference type="EMBL" id="POS80369.1"/>
    </source>
</evidence>
<name>A0A2P5ID20_DIAHE</name>
<feature type="compositionally biased region" description="Polar residues" evidence="2">
    <location>
        <begin position="207"/>
        <end position="229"/>
    </location>
</feature>
<comment type="caution">
    <text evidence="4">The sequence shown here is derived from an EMBL/GenBank/DDBJ whole genome shotgun (WGS) entry which is preliminary data.</text>
</comment>
<dbReference type="InterPro" id="IPR022771">
    <property type="entry name" value="WAPL_C"/>
</dbReference>
<dbReference type="InterPro" id="IPR039874">
    <property type="entry name" value="WAPL"/>
</dbReference>
<dbReference type="Proteomes" id="UP000094444">
    <property type="component" value="Unassembled WGS sequence"/>
</dbReference>
<feature type="compositionally biased region" description="Basic and acidic residues" evidence="2">
    <location>
        <begin position="27"/>
        <end position="37"/>
    </location>
</feature>
<feature type="compositionally biased region" description="Polar residues" evidence="2">
    <location>
        <begin position="282"/>
        <end position="291"/>
    </location>
</feature>
<keyword evidence="5" id="KW-1185">Reference proteome</keyword>
<dbReference type="PANTHER" id="PTHR22100:SF13">
    <property type="entry name" value="WINGS APART-LIKE PROTEIN HOMOLOG"/>
    <property type="match status" value="1"/>
</dbReference>
<feature type="domain" description="Wings apart-like protein C-terminal" evidence="3">
    <location>
        <begin position="378"/>
        <end position="718"/>
    </location>
</feature>
<reference evidence="4" key="1">
    <citation type="submission" date="2017-09" db="EMBL/GenBank/DDBJ databases">
        <title>Polyketide synthases of a Diaporthe helianthi virulent isolate.</title>
        <authorList>
            <person name="Baroncelli R."/>
        </authorList>
    </citation>
    <scope>NUCLEOTIDE SEQUENCE [LARGE SCALE GENOMIC DNA]</scope>
    <source>
        <strain evidence="4">7/96</strain>
    </source>
</reference>
<dbReference type="OrthoDB" id="78088at2759"/>
<dbReference type="PANTHER" id="PTHR22100">
    <property type="entry name" value="WINGS APART-LIKE PROTEIN HOMOLOG"/>
    <property type="match status" value="1"/>
</dbReference>
<accession>A0A2P5ID20</accession>
<protein>
    <recommendedName>
        <fullName evidence="3">Wings apart-like protein C-terminal domain-containing protein</fullName>
    </recommendedName>
</protein>
<organism evidence="4 5">
    <name type="scientific">Diaporthe helianthi</name>
    <dbReference type="NCBI Taxonomy" id="158607"/>
    <lineage>
        <taxon>Eukaryota</taxon>
        <taxon>Fungi</taxon>
        <taxon>Dikarya</taxon>
        <taxon>Ascomycota</taxon>
        <taxon>Pezizomycotina</taxon>
        <taxon>Sordariomycetes</taxon>
        <taxon>Sordariomycetidae</taxon>
        <taxon>Diaporthales</taxon>
        <taxon>Diaporthaceae</taxon>
        <taxon>Diaporthe</taxon>
    </lineage>
</organism>
<dbReference type="Pfam" id="PF07814">
    <property type="entry name" value="WAPL"/>
    <property type="match status" value="1"/>
</dbReference>
<evidence type="ECO:0000256" key="1">
    <source>
        <dbReference type="ARBA" id="ARBA00006854"/>
    </source>
</evidence>